<evidence type="ECO:0000259" key="10">
    <source>
        <dbReference type="Pfam" id="PF25944"/>
    </source>
</evidence>
<dbReference type="EMBL" id="SDKK01000010">
    <property type="protein sequence ID" value="TYC56506.1"/>
    <property type="molecule type" value="Genomic_DNA"/>
</dbReference>
<evidence type="ECO:0000259" key="9">
    <source>
        <dbReference type="Pfam" id="PF25917"/>
    </source>
</evidence>
<dbReference type="Pfam" id="PF25876">
    <property type="entry name" value="HH_MFP_RND"/>
    <property type="match status" value="1"/>
</dbReference>
<dbReference type="Pfam" id="PF25944">
    <property type="entry name" value="Beta-barrel_RND"/>
    <property type="match status" value="1"/>
</dbReference>
<dbReference type="PANTHER" id="PTHR30469:SF12">
    <property type="entry name" value="MULTIDRUG RESISTANCE PROTEIN MDTA"/>
    <property type="match status" value="1"/>
</dbReference>
<protein>
    <submittedName>
        <fullName evidence="12">MdtA/MuxA family multidrug efflux RND transporter periplasmic adaptor subunit</fullName>
    </submittedName>
</protein>
<dbReference type="InterPro" id="IPR058624">
    <property type="entry name" value="MdtA-like_HH"/>
</dbReference>
<evidence type="ECO:0000256" key="4">
    <source>
        <dbReference type="ARBA" id="ARBA00022475"/>
    </source>
</evidence>
<feature type="domain" description="Multidrug resistance protein MdtA-like beta-barrel" evidence="10">
    <location>
        <begin position="240"/>
        <end position="324"/>
    </location>
</feature>
<sequence length="421" mass="44306">MSSPSASAPSSSLSPKKRRLWPWLLSVAVIGGGAWYATHRPTQDAGPEGKQANGARGGPNGRGDRPTPVTLAEIKPGDIRVTLPALGNVVPRNQVTVRSRVDGQLLALKFTEGQPVKAGELLAQIDPEPFKATLEQARGQLARDAALLKNAKIDLDRYKGLLAQDSIARQQVDTQEALVRQYQGTVQADEGTVKSAELQLSYTKITAPIAGRAGLRTVDPGNMIKASDTAGLVTIAQVSPITAVFSVPEDRLPAVMQRVRDGKGLKVEAWDREMKVRLATGDLLAVDSQIDTTTGTVKLKAVFANKDGSLFPNQFVNVRMLLDTLTGVVTVPTAAVQQGAKGSYVYRLGADSKVAAVPVKLGAVDAGMAAVDEGLAAGDKVVVDGLDKLKDGAQVEAIDPKAVTAPGREKKRGNGSGRPGH</sequence>
<dbReference type="InterPro" id="IPR058627">
    <property type="entry name" value="MdtA-like_C"/>
</dbReference>
<feature type="domain" description="Multidrug resistance protein MdtA-like barrel-sandwich hybrid" evidence="9">
    <location>
        <begin position="93"/>
        <end position="235"/>
    </location>
</feature>
<dbReference type="RefSeq" id="WP_148579244.1">
    <property type="nucleotide sequence ID" value="NZ_SDKK01000010.1"/>
</dbReference>
<keyword evidence="13" id="KW-1185">Reference proteome</keyword>
<dbReference type="PANTHER" id="PTHR30469">
    <property type="entry name" value="MULTIDRUG RESISTANCE PROTEIN MDTA"/>
    <property type="match status" value="1"/>
</dbReference>
<feature type="domain" description="Multidrug resistance protein MdtA-like C-terminal permuted SH3" evidence="11">
    <location>
        <begin position="328"/>
        <end position="388"/>
    </location>
</feature>
<dbReference type="GO" id="GO:0015562">
    <property type="term" value="F:efflux transmembrane transporter activity"/>
    <property type="evidence" value="ECO:0007669"/>
    <property type="project" value="TreeGrafter"/>
</dbReference>
<dbReference type="NCBIfam" id="TIGR01730">
    <property type="entry name" value="RND_mfp"/>
    <property type="match status" value="1"/>
</dbReference>
<dbReference type="InterPro" id="IPR058625">
    <property type="entry name" value="MdtA-like_BSH"/>
</dbReference>
<dbReference type="Pfam" id="PF25917">
    <property type="entry name" value="BSH_RND"/>
    <property type="match status" value="1"/>
</dbReference>
<comment type="subcellular location">
    <subcellularLocation>
        <location evidence="1">Cell membrane</location>
    </subcellularLocation>
</comment>
<evidence type="ECO:0000256" key="3">
    <source>
        <dbReference type="ARBA" id="ARBA00022448"/>
    </source>
</evidence>
<evidence type="ECO:0000256" key="5">
    <source>
        <dbReference type="ARBA" id="ARBA00022519"/>
    </source>
</evidence>
<dbReference type="GO" id="GO:1990281">
    <property type="term" value="C:efflux pump complex"/>
    <property type="evidence" value="ECO:0007669"/>
    <property type="project" value="TreeGrafter"/>
</dbReference>
<dbReference type="Gene3D" id="2.40.50.100">
    <property type="match status" value="1"/>
</dbReference>
<comment type="caution">
    <text evidence="12">The sequence shown here is derived from an EMBL/GenBank/DDBJ whole genome shotgun (WGS) entry which is preliminary data.</text>
</comment>
<proteinExistence type="inferred from homology"/>
<dbReference type="InterPro" id="IPR006143">
    <property type="entry name" value="RND_pump_MFP"/>
</dbReference>
<dbReference type="Proteomes" id="UP000389128">
    <property type="component" value="Unassembled WGS sequence"/>
</dbReference>
<dbReference type="Gene3D" id="2.40.30.170">
    <property type="match status" value="1"/>
</dbReference>
<dbReference type="Pfam" id="PF25967">
    <property type="entry name" value="RND-MFP_C"/>
    <property type="match status" value="1"/>
</dbReference>
<organism evidence="12 13">
    <name type="scientific">Zoogloea oleivorans</name>
    <dbReference type="NCBI Taxonomy" id="1552750"/>
    <lineage>
        <taxon>Bacteria</taxon>
        <taxon>Pseudomonadati</taxon>
        <taxon>Pseudomonadota</taxon>
        <taxon>Betaproteobacteria</taxon>
        <taxon>Rhodocyclales</taxon>
        <taxon>Zoogloeaceae</taxon>
        <taxon>Zoogloea</taxon>
    </lineage>
</organism>
<keyword evidence="3" id="KW-0813">Transport</keyword>
<evidence type="ECO:0000313" key="13">
    <source>
        <dbReference type="Proteomes" id="UP000389128"/>
    </source>
</evidence>
<comment type="similarity">
    <text evidence="2">Belongs to the membrane fusion protein (MFP) (TC 8.A.1) family.</text>
</comment>
<feature type="region of interest" description="Disordered" evidence="7">
    <location>
        <begin position="39"/>
        <end position="70"/>
    </location>
</feature>
<keyword evidence="4" id="KW-1003">Cell membrane</keyword>
<dbReference type="InterPro" id="IPR058626">
    <property type="entry name" value="MdtA-like_b-barrel"/>
</dbReference>
<dbReference type="OrthoDB" id="9783047at2"/>
<feature type="region of interest" description="Disordered" evidence="7">
    <location>
        <begin position="397"/>
        <end position="421"/>
    </location>
</feature>
<evidence type="ECO:0000256" key="2">
    <source>
        <dbReference type="ARBA" id="ARBA00009477"/>
    </source>
</evidence>
<dbReference type="SUPFAM" id="SSF111369">
    <property type="entry name" value="HlyD-like secretion proteins"/>
    <property type="match status" value="1"/>
</dbReference>
<dbReference type="GO" id="GO:0030313">
    <property type="term" value="C:cell envelope"/>
    <property type="evidence" value="ECO:0007669"/>
    <property type="project" value="UniProtKB-SubCell"/>
</dbReference>
<evidence type="ECO:0000256" key="7">
    <source>
        <dbReference type="SAM" id="MobiDB-lite"/>
    </source>
</evidence>
<evidence type="ECO:0000259" key="8">
    <source>
        <dbReference type="Pfam" id="PF25876"/>
    </source>
</evidence>
<keyword evidence="6" id="KW-0472">Membrane</keyword>
<dbReference type="Gene3D" id="1.10.287.470">
    <property type="entry name" value="Helix hairpin bin"/>
    <property type="match status" value="1"/>
</dbReference>
<reference evidence="12 13" key="1">
    <citation type="submission" date="2019-01" db="EMBL/GenBank/DDBJ databases">
        <title>Zoogloea oleivorans genome sequencing and assembly.</title>
        <authorList>
            <person name="Tancsics A."/>
            <person name="Farkas M."/>
            <person name="Kriszt B."/>
            <person name="Maroti G."/>
            <person name="Horvath B."/>
        </authorList>
    </citation>
    <scope>NUCLEOTIDE SEQUENCE [LARGE SCALE GENOMIC DNA]</scope>
    <source>
        <strain evidence="12 13">Buc</strain>
    </source>
</reference>
<evidence type="ECO:0000259" key="11">
    <source>
        <dbReference type="Pfam" id="PF25967"/>
    </source>
</evidence>
<dbReference type="NCBIfam" id="NF008589">
    <property type="entry name" value="PRK11556.1"/>
    <property type="match status" value="1"/>
</dbReference>
<accession>A0A6C2CS16</accession>
<feature type="domain" description="Multidrug resistance protein MdtA-like alpha-helical hairpin" evidence="8">
    <location>
        <begin position="133"/>
        <end position="203"/>
    </location>
</feature>
<gene>
    <name evidence="12" type="primary">mdtA</name>
    <name evidence="12" type="ORF">ETQ85_11655</name>
</gene>
<keyword evidence="5" id="KW-0997">Cell inner membrane</keyword>
<evidence type="ECO:0000313" key="12">
    <source>
        <dbReference type="EMBL" id="TYC56506.1"/>
    </source>
</evidence>
<evidence type="ECO:0000256" key="6">
    <source>
        <dbReference type="ARBA" id="ARBA00023136"/>
    </source>
</evidence>
<evidence type="ECO:0000256" key="1">
    <source>
        <dbReference type="ARBA" id="ARBA00004236"/>
    </source>
</evidence>
<name>A0A6C2CS16_9RHOO</name>
<dbReference type="Gene3D" id="2.40.420.20">
    <property type="match status" value="1"/>
</dbReference>
<dbReference type="FunFam" id="2.40.420.20:FF:000001">
    <property type="entry name" value="Efflux RND transporter periplasmic adaptor subunit"/>
    <property type="match status" value="1"/>
</dbReference>
<dbReference type="AlphaFoldDB" id="A0A6C2CS16"/>